<dbReference type="KEGG" id="hlt:I7X12_12400"/>
<keyword evidence="2" id="KW-1185">Reference proteome</keyword>
<dbReference type="EMBL" id="CP065856">
    <property type="protein sequence ID" value="QPV61561.1"/>
    <property type="molecule type" value="Genomic_DNA"/>
</dbReference>
<dbReference type="GeneID" id="60589307"/>
<evidence type="ECO:0000313" key="1">
    <source>
        <dbReference type="EMBL" id="QPV61561.1"/>
    </source>
</evidence>
<dbReference type="InterPro" id="IPR045920">
    <property type="entry name" value="DUF6339"/>
</dbReference>
<reference evidence="1 2" key="1">
    <citation type="submission" date="2020-12" db="EMBL/GenBank/DDBJ databases">
        <title>Halosimplex halophilum sp. nov. and Halosimplex salinum sp. nov., two new members of the genus Halosimplex.</title>
        <authorList>
            <person name="Cui H.L."/>
        </authorList>
    </citation>
    <scope>NUCLEOTIDE SEQUENCE [LARGE SCALE GENOMIC DNA]</scope>
    <source>
        <strain evidence="1 2">YGH94</strain>
    </source>
</reference>
<protein>
    <submittedName>
        <fullName evidence="1">Uncharacterized protein</fullName>
    </submittedName>
</protein>
<dbReference type="OrthoDB" id="382732at2157"/>
<name>A0A7T3FVL7_9EURY</name>
<accession>A0A7T3FVL7</accession>
<dbReference type="Pfam" id="PF19866">
    <property type="entry name" value="DUF6339"/>
    <property type="match status" value="1"/>
</dbReference>
<dbReference type="AlphaFoldDB" id="A0A7T3FVL7"/>
<evidence type="ECO:0000313" key="2">
    <source>
        <dbReference type="Proteomes" id="UP000595001"/>
    </source>
</evidence>
<proteinExistence type="predicted"/>
<dbReference type="RefSeq" id="WP_198060391.1">
    <property type="nucleotide sequence ID" value="NZ_CP065856.1"/>
</dbReference>
<dbReference type="Proteomes" id="UP000595001">
    <property type="component" value="Chromosome"/>
</dbReference>
<gene>
    <name evidence="1" type="ORF">I7X12_12400</name>
</gene>
<organism evidence="1 2">
    <name type="scientific">Halosimplex litoreum</name>
    <dbReference type="NCBI Taxonomy" id="1198301"/>
    <lineage>
        <taxon>Archaea</taxon>
        <taxon>Methanobacteriati</taxon>
        <taxon>Methanobacteriota</taxon>
        <taxon>Stenosarchaea group</taxon>
        <taxon>Halobacteria</taxon>
        <taxon>Halobacteriales</taxon>
        <taxon>Haloarculaceae</taxon>
        <taxon>Halosimplex</taxon>
    </lineage>
</organism>
<sequence>MSELRLLQQQAVSEIDEDFISGERNIKPELFERHSIPVEGTDVDYGAIQDRIDGIFVDPEYPEYEASMDAKLAPTIHAEIDIDRRTARDERIWYYLAAVKFDDFVRYRWRFDFEDSRAAAFEKFLGETRANNLYSNAIGRLWWLAELTHVDPATEAAVDVDVDDEYELTRKAFEFNFLANRILDNAFHMSKPLVVAVVDQFADESQDLVNDMPDRLSTLLSMMPAEGWVDDNSVEVVEKLKRQMKRERSD</sequence>